<reference evidence="2" key="1">
    <citation type="journal article" date="2011" name="Nat. Biotechnol.">
        <title>Genome sequencing and comparison of two nonhuman primate animal models, the cynomolgus and Chinese rhesus macaques.</title>
        <authorList>
            <person name="Yan G."/>
            <person name="Zhang G."/>
            <person name="Fang X."/>
            <person name="Zhang Y."/>
            <person name="Li C."/>
            <person name="Ling F."/>
            <person name="Cooper D.N."/>
            <person name="Li Q."/>
            <person name="Li Y."/>
            <person name="van Gool A.J."/>
            <person name="Du H."/>
            <person name="Chen J."/>
            <person name="Chen R."/>
            <person name="Zhang P."/>
            <person name="Huang Z."/>
            <person name="Thompson J.R."/>
            <person name="Meng Y."/>
            <person name="Bai Y."/>
            <person name="Wang J."/>
            <person name="Zhuo M."/>
            <person name="Wang T."/>
            <person name="Huang Y."/>
            <person name="Wei L."/>
            <person name="Li J."/>
            <person name="Wang Z."/>
            <person name="Hu H."/>
            <person name="Yang P."/>
            <person name="Le L."/>
            <person name="Stenson P.D."/>
            <person name="Li B."/>
            <person name="Liu X."/>
            <person name="Ball E.V."/>
            <person name="An N."/>
            <person name="Huang Q."/>
            <person name="Zhang Y."/>
            <person name="Fan W."/>
            <person name="Zhang X."/>
            <person name="Li Y."/>
            <person name="Wang W."/>
            <person name="Katze M.G."/>
            <person name="Su B."/>
            <person name="Nielsen R."/>
            <person name="Yang H."/>
            <person name="Wang J."/>
            <person name="Wang X."/>
            <person name="Wang J."/>
        </authorList>
    </citation>
    <scope>NUCLEOTIDE SEQUENCE [LARGE SCALE GENOMIC DNA]</scope>
    <source>
        <strain evidence="2">CR-5</strain>
    </source>
</reference>
<accession>G7NND6</accession>
<feature type="region of interest" description="Disordered" evidence="1">
    <location>
        <begin position="107"/>
        <end position="164"/>
    </location>
</feature>
<sequence>MFAVGCSMGPFLHYWYLSLDRLFPASGLRGFPNVLKKVLVDQLVASPLLGVWYFLGRLVRVACCTVRELPLRAPPISSHLHQRPDAGLGHLPVVLEVPEPSSSDIPRLCGPGHPSRLNCPPPGLDARLTPGRPSPLPEGEWAPAASAGPGPRPSATPAPGHWAEPSFPSALLGLSFPNWNTPVKMDDHPLALLSRNLIRPVTKMSHLGLSTGLTLPTSPKPQPLNTAVHLALGQATDPELPQVLGLRRGCGRSPQSRLRPGVGPQKFQAGPGSLCVSFPGHELWKCH</sequence>
<name>G7NND6_MACMU</name>
<proteinExistence type="predicted"/>
<protein>
    <submittedName>
        <fullName evidence="2">Uncharacterized protein</fullName>
    </submittedName>
</protein>
<dbReference type="Proteomes" id="UP000013456">
    <property type="component" value="Chromosome 19"/>
</dbReference>
<gene>
    <name evidence="2" type="ORF">EGK_10323</name>
</gene>
<dbReference type="AlphaFoldDB" id="G7NND6"/>
<evidence type="ECO:0000256" key="1">
    <source>
        <dbReference type="SAM" id="MobiDB-lite"/>
    </source>
</evidence>
<organism evidence="2">
    <name type="scientific">Macaca mulatta</name>
    <name type="common">Rhesus macaque</name>
    <dbReference type="NCBI Taxonomy" id="9544"/>
    <lineage>
        <taxon>Eukaryota</taxon>
        <taxon>Metazoa</taxon>
        <taxon>Chordata</taxon>
        <taxon>Craniata</taxon>
        <taxon>Vertebrata</taxon>
        <taxon>Euteleostomi</taxon>
        <taxon>Mammalia</taxon>
        <taxon>Eutheria</taxon>
        <taxon>Euarchontoglires</taxon>
        <taxon>Primates</taxon>
        <taxon>Haplorrhini</taxon>
        <taxon>Catarrhini</taxon>
        <taxon>Cercopithecidae</taxon>
        <taxon>Cercopithecinae</taxon>
        <taxon>Macaca</taxon>
    </lineage>
</organism>
<evidence type="ECO:0000313" key="2">
    <source>
        <dbReference type="EMBL" id="EHH29810.1"/>
    </source>
</evidence>
<dbReference type="EMBL" id="CM001271">
    <property type="protein sequence ID" value="EHH29810.1"/>
    <property type="molecule type" value="Genomic_DNA"/>
</dbReference>